<reference evidence="2 3" key="1">
    <citation type="submission" date="2016-10" db="EMBL/GenBank/DDBJ databases">
        <authorList>
            <person name="de Groot N.N."/>
        </authorList>
    </citation>
    <scope>NUCLEOTIDE SEQUENCE [LARGE SCALE GENOMIC DNA]</scope>
    <source>
        <strain evidence="3">L7-484,KACC 16230,DSM 25025</strain>
    </source>
</reference>
<dbReference type="Pfam" id="PF01156">
    <property type="entry name" value="IU_nuc_hydro"/>
    <property type="match status" value="1"/>
</dbReference>
<dbReference type="Gene3D" id="3.90.245.10">
    <property type="entry name" value="Ribonucleoside hydrolase-like"/>
    <property type="match status" value="1"/>
</dbReference>
<gene>
    <name evidence="2" type="ORF">SAMN05192530_10745</name>
</gene>
<dbReference type="InterPro" id="IPR052775">
    <property type="entry name" value="IUN_hydrolase"/>
</dbReference>
<dbReference type="GO" id="GO:0016799">
    <property type="term" value="F:hydrolase activity, hydrolyzing N-glycosyl compounds"/>
    <property type="evidence" value="ECO:0007669"/>
    <property type="project" value="InterPro"/>
</dbReference>
<dbReference type="PANTHER" id="PTHR46190:SF1">
    <property type="entry name" value="SI:CH211-201H21.5"/>
    <property type="match status" value="1"/>
</dbReference>
<dbReference type="EMBL" id="FNIT01000007">
    <property type="protein sequence ID" value="SDO49673.1"/>
    <property type="molecule type" value="Genomic_DNA"/>
</dbReference>
<dbReference type="InterPro" id="IPR001910">
    <property type="entry name" value="Inosine/uridine_hydrolase_dom"/>
</dbReference>
<evidence type="ECO:0000259" key="1">
    <source>
        <dbReference type="Pfam" id="PF01156"/>
    </source>
</evidence>
<dbReference type="AlphaFoldDB" id="A0A1H0K1L7"/>
<dbReference type="InterPro" id="IPR036452">
    <property type="entry name" value="Ribo_hydro-like"/>
</dbReference>
<dbReference type="SUPFAM" id="SSF53590">
    <property type="entry name" value="Nucleoside hydrolase"/>
    <property type="match status" value="1"/>
</dbReference>
<proteinExistence type="predicted"/>
<accession>A0A1H0K1L7</accession>
<keyword evidence="3" id="KW-1185">Reference proteome</keyword>
<dbReference type="RefSeq" id="WP_090674961.1">
    <property type="nucleotide sequence ID" value="NZ_FNIT01000007.1"/>
</dbReference>
<dbReference type="Proteomes" id="UP000198793">
    <property type="component" value="Unassembled WGS sequence"/>
</dbReference>
<protein>
    <submittedName>
        <fullName evidence="2">Purine nucleosidase/non-specific riboncleoside hydrolase</fullName>
    </submittedName>
</protein>
<dbReference type="STRING" id="1166073.SAMN05192530_10745"/>
<organism evidence="2 3">
    <name type="scientific">Aureimonas jatrophae</name>
    <dbReference type="NCBI Taxonomy" id="1166073"/>
    <lineage>
        <taxon>Bacteria</taxon>
        <taxon>Pseudomonadati</taxon>
        <taxon>Pseudomonadota</taxon>
        <taxon>Alphaproteobacteria</taxon>
        <taxon>Hyphomicrobiales</taxon>
        <taxon>Aurantimonadaceae</taxon>
        <taxon>Aureimonas</taxon>
    </lineage>
</organism>
<feature type="domain" description="Inosine/uridine-preferring nucleoside hydrolase" evidence="1">
    <location>
        <begin position="10"/>
        <end position="305"/>
    </location>
</feature>
<keyword evidence="2" id="KW-0378">Hydrolase</keyword>
<dbReference type="PANTHER" id="PTHR46190">
    <property type="entry name" value="SI:CH211-201H21.5-RELATED"/>
    <property type="match status" value="1"/>
</dbReference>
<sequence length="319" mass="32795">MPDTASPVLVVDTDGGVDDAQALLMLLGAGRVPALVTTVFGNVALEAATRNVLATLASGGAGDVPVHPGAARPLLAPRIEARHIHGEDGLGGAPRPAGLAAAREEGAVDALRGLLRAAAPASVDLLFLGPLTNLAILLSLDPGVAVAVRRLVIMGGTLEGRGNTTPAAEFNILSDPEAARIVLTSGLPIELVPWEPCRRHVMTGDEIDAVFASAPDSEGRRFSEALARHARRTNASYGAGDVFRFVDPLAAALLLEPGIARRTSRASLDVVLGEGPGRGLVLVDPSGRLGTPEVLLLEEADLERLHALFAASVDPAARG</sequence>
<name>A0A1H0K1L7_9HYPH</name>
<evidence type="ECO:0000313" key="2">
    <source>
        <dbReference type="EMBL" id="SDO49673.1"/>
    </source>
</evidence>
<dbReference type="OrthoDB" id="9797882at2"/>
<evidence type="ECO:0000313" key="3">
    <source>
        <dbReference type="Proteomes" id="UP000198793"/>
    </source>
</evidence>